<accession>A0A2R4T2C9</accession>
<reference evidence="1 2" key="1">
    <citation type="submission" date="2018-01" db="EMBL/GenBank/DDBJ databases">
        <title>Complete genome sequence of Streptomyces lunaelactis MM109T, a Ferroverdin A producer isolated from cave moonmilk deposits.</title>
        <authorList>
            <person name="Naome A."/>
            <person name="Martinet L."/>
            <person name="Maciejewska M."/>
            <person name="Anderssen S."/>
            <person name="Adam D."/>
            <person name="Tenconi E."/>
            <person name="Deflandre B."/>
            <person name="Arguelles-Arias A."/>
            <person name="Calusinska M."/>
            <person name="Copieters W."/>
            <person name="Karim L."/>
            <person name="Hanikenne M."/>
            <person name="Baurain D."/>
            <person name="van Wezel G."/>
            <person name="Smargiasso N."/>
            <person name="de Pauw E."/>
            <person name="Delfosse P."/>
            <person name="Rigali S."/>
        </authorList>
    </citation>
    <scope>NUCLEOTIDE SEQUENCE [LARGE SCALE GENOMIC DNA]</scope>
    <source>
        <strain evidence="1 2">MM109</strain>
    </source>
</reference>
<proteinExistence type="predicted"/>
<evidence type="ECO:0000313" key="2">
    <source>
        <dbReference type="Proteomes" id="UP000244201"/>
    </source>
</evidence>
<dbReference type="RefSeq" id="WP_108148940.1">
    <property type="nucleotide sequence ID" value="NZ_CP026304.1"/>
</dbReference>
<dbReference type="GeneID" id="55656535"/>
<dbReference type="KEGG" id="slk:SLUN_14790"/>
<dbReference type="Proteomes" id="UP000244201">
    <property type="component" value="Chromosome"/>
</dbReference>
<dbReference type="EMBL" id="CP026304">
    <property type="protein sequence ID" value="AVZ73262.1"/>
    <property type="molecule type" value="Genomic_DNA"/>
</dbReference>
<dbReference type="AlphaFoldDB" id="A0A2R4T2C9"/>
<name>A0A2R4T2C9_9ACTN</name>
<protein>
    <submittedName>
        <fullName evidence="1">Uncharacterized protein</fullName>
    </submittedName>
</protein>
<keyword evidence="2" id="KW-1185">Reference proteome</keyword>
<gene>
    <name evidence="1" type="ORF">SLUN_14790</name>
</gene>
<organism evidence="1 2">
    <name type="scientific">Streptomyces lunaelactis</name>
    <dbReference type="NCBI Taxonomy" id="1535768"/>
    <lineage>
        <taxon>Bacteria</taxon>
        <taxon>Bacillati</taxon>
        <taxon>Actinomycetota</taxon>
        <taxon>Actinomycetes</taxon>
        <taxon>Kitasatosporales</taxon>
        <taxon>Streptomycetaceae</taxon>
        <taxon>Streptomyces</taxon>
    </lineage>
</organism>
<evidence type="ECO:0000313" key="1">
    <source>
        <dbReference type="EMBL" id="AVZ73262.1"/>
    </source>
</evidence>
<dbReference type="OrthoDB" id="4317272at2"/>
<sequence>MLPRWVKVGVVAAVVLAAVGYWAKPYADDWWLARQACGGAMPDEAVDKLIPGDQHLASEYEYVSKELGTYSCALSYGSRKAGRGACSCVPRRRGA</sequence>